<protein>
    <submittedName>
        <fullName evidence="2">Uncharacterized protein</fullName>
    </submittedName>
</protein>
<organism evidence="2 3">
    <name type="scientific">Stylosanthes scabra</name>
    <dbReference type="NCBI Taxonomy" id="79078"/>
    <lineage>
        <taxon>Eukaryota</taxon>
        <taxon>Viridiplantae</taxon>
        <taxon>Streptophyta</taxon>
        <taxon>Embryophyta</taxon>
        <taxon>Tracheophyta</taxon>
        <taxon>Spermatophyta</taxon>
        <taxon>Magnoliopsida</taxon>
        <taxon>eudicotyledons</taxon>
        <taxon>Gunneridae</taxon>
        <taxon>Pentapetalae</taxon>
        <taxon>rosids</taxon>
        <taxon>fabids</taxon>
        <taxon>Fabales</taxon>
        <taxon>Fabaceae</taxon>
        <taxon>Papilionoideae</taxon>
        <taxon>50 kb inversion clade</taxon>
        <taxon>dalbergioids sensu lato</taxon>
        <taxon>Dalbergieae</taxon>
        <taxon>Pterocarpus clade</taxon>
        <taxon>Stylosanthes</taxon>
    </lineage>
</organism>
<evidence type="ECO:0000313" key="2">
    <source>
        <dbReference type="EMBL" id="MED6131452.1"/>
    </source>
</evidence>
<feature type="region of interest" description="Disordered" evidence="1">
    <location>
        <begin position="220"/>
        <end position="274"/>
    </location>
</feature>
<feature type="compositionally biased region" description="Polar residues" evidence="1">
    <location>
        <begin position="222"/>
        <end position="242"/>
    </location>
</feature>
<evidence type="ECO:0000313" key="3">
    <source>
        <dbReference type="Proteomes" id="UP001341840"/>
    </source>
</evidence>
<dbReference type="Proteomes" id="UP001341840">
    <property type="component" value="Unassembled WGS sequence"/>
</dbReference>
<keyword evidence="3" id="KW-1185">Reference proteome</keyword>
<comment type="caution">
    <text evidence="2">The sequence shown here is derived from an EMBL/GenBank/DDBJ whole genome shotgun (WGS) entry which is preliminary data.</text>
</comment>
<dbReference type="PANTHER" id="PTHR12381">
    <property type="entry name" value="HETEROGENEOUS NUCLEAR RIBONUCLEOPROTEIN U FAMILY MEMBER"/>
    <property type="match status" value="1"/>
</dbReference>
<reference evidence="2 3" key="1">
    <citation type="journal article" date="2023" name="Plants (Basel)">
        <title>Bridging the Gap: Combining Genomics and Transcriptomics Approaches to Understand Stylosanthes scabra, an Orphan Legume from the Brazilian Caatinga.</title>
        <authorList>
            <person name="Ferreira-Neto J.R.C."/>
            <person name="da Silva M.D."/>
            <person name="Binneck E."/>
            <person name="de Melo N.F."/>
            <person name="da Silva R.H."/>
            <person name="de Melo A.L.T.M."/>
            <person name="Pandolfi V."/>
            <person name="Bustamante F.O."/>
            <person name="Brasileiro-Vidal A.C."/>
            <person name="Benko-Iseppon A.M."/>
        </authorList>
    </citation>
    <scope>NUCLEOTIDE SEQUENCE [LARGE SCALE GENOMIC DNA]</scope>
    <source>
        <tissue evidence="2">Leaves</tissue>
    </source>
</reference>
<gene>
    <name evidence="2" type="ORF">PIB30_010208</name>
</gene>
<evidence type="ECO:0000256" key="1">
    <source>
        <dbReference type="SAM" id="MobiDB-lite"/>
    </source>
</evidence>
<proteinExistence type="predicted"/>
<sequence length="274" mass="29956">MGTEVPPDALKNMIANYVLPKGVVDMPHADEYFDQVKFVELNRDESQMYLDQMKQDLTSVSDNSSSTLQRGDSFHSLAASPLQNQGSFTGGGVNHRQDTHSQIFPSNYGMPDQVNTNVQVADQHRGSMNSFFGVYPGSQIPPVPRAPSPCGPYPISATGSMDIRPYSNPAMGGQYSMPNIEGNNMVPPGAFPDLYRSRTNEANQAFPIFNAATMPFAHPGSYNDSSGFQHHLQTPSSATPDSVSPYGIPRPSARPPPEYKPYPGGHAPQRPRYY</sequence>
<name>A0ABU6S563_9FABA</name>
<dbReference type="EMBL" id="JASCZI010060439">
    <property type="protein sequence ID" value="MED6131452.1"/>
    <property type="molecule type" value="Genomic_DNA"/>
</dbReference>
<accession>A0ABU6S563</accession>
<dbReference type="PANTHER" id="PTHR12381:SF56">
    <property type="entry name" value="B30.2_SPRY DOMAIN-CONTAINING PROTEIN-RELATED"/>
    <property type="match status" value="1"/>
</dbReference>